<dbReference type="SUPFAM" id="SSF56801">
    <property type="entry name" value="Acetyl-CoA synthetase-like"/>
    <property type="match status" value="1"/>
</dbReference>
<feature type="domain" description="AMP-dependent synthetase/ligase" evidence="2">
    <location>
        <begin position="182"/>
        <end position="383"/>
    </location>
</feature>
<evidence type="ECO:0000256" key="1">
    <source>
        <dbReference type="SAM" id="MobiDB-lite"/>
    </source>
</evidence>
<proteinExistence type="predicted"/>
<dbReference type="PANTHER" id="PTHR36932">
    <property type="entry name" value="CAPSULAR POLYSACCHARIDE BIOSYNTHESIS PROTEIN"/>
    <property type="match status" value="1"/>
</dbReference>
<dbReference type="Gene3D" id="3.40.50.12780">
    <property type="entry name" value="N-terminal domain of ligase-like"/>
    <property type="match status" value="1"/>
</dbReference>
<dbReference type="PANTHER" id="PTHR36932:SF1">
    <property type="entry name" value="CAPSULAR POLYSACCHARIDE BIOSYNTHESIS PROTEIN"/>
    <property type="match status" value="1"/>
</dbReference>
<dbReference type="InterPro" id="IPR053158">
    <property type="entry name" value="CapK_Type1_Caps_Biosynth"/>
</dbReference>
<gene>
    <name evidence="3" type="ORF">Col01nite_27520</name>
</gene>
<evidence type="ECO:0000259" key="2">
    <source>
        <dbReference type="Pfam" id="PF00501"/>
    </source>
</evidence>
<accession>A0ABQ4DCY0</accession>
<sequence>MPTTDDPTGTPVPSVTPAHVTPADPSPAEPPAADPTQGLTRPGGLLAEYAAMGAAVLTDAERWPSLGPADLARVEAARTHPAAPPWVHATGDRLDADDLAALAARPPTPPAAADEVPAWVPALVERVHRTVPRYRAAARSRTSGPRTPLVDLPTVTRADLVADAAAHVPVDVPLDRVLEGSSSGSTGDGALVVPLHPRAVGADLLLLHALVTAAGARWDADPGRLGLLNLVDQRTAFTYVSAMSAFPRPPGVLVPLMARANLHADAWHRPGDRERWLAAHDPQVVSTSTHPLLHLLRLAADGLDLRPVAVVNGATHVTPAVRADVHAAWGVPLVDLYGLRETGPVAADLDGEGHVVVDRRVHVEILDAAGRPVPDGTRGEIVVTVDENPYLPLLRYRTGDHASLHRDARGTVLLGLEGRTPVQLLDAAGRWRPSIDATQILHAAGLRAWSLHQHADARLTLRAVGPAASAARAAREVEAWLGHPVALTVEPDPAALGPGKPRRFSSDVAPATS</sequence>
<feature type="region of interest" description="Disordered" evidence="1">
    <location>
        <begin position="1"/>
        <end position="42"/>
    </location>
</feature>
<organism evidence="3 4">
    <name type="scientific">Cellulomonas oligotrophica</name>
    <dbReference type="NCBI Taxonomy" id="931536"/>
    <lineage>
        <taxon>Bacteria</taxon>
        <taxon>Bacillati</taxon>
        <taxon>Actinomycetota</taxon>
        <taxon>Actinomycetes</taxon>
        <taxon>Micrococcales</taxon>
        <taxon>Cellulomonadaceae</taxon>
        <taxon>Cellulomonas</taxon>
    </lineage>
</organism>
<reference evidence="3 4" key="1">
    <citation type="submission" date="2021-01" db="EMBL/GenBank/DDBJ databases">
        <title>Whole genome shotgun sequence of Cellulomonas oligotrophica NBRC 109435.</title>
        <authorList>
            <person name="Komaki H."/>
            <person name="Tamura T."/>
        </authorList>
    </citation>
    <scope>NUCLEOTIDE SEQUENCE [LARGE SCALE GENOMIC DNA]</scope>
    <source>
        <strain evidence="3 4">NBRC 109435</strain>
    </source>
</reference>
<dbReference type="Pfam" id="PF00501">
    <property type="entry name" value="AMP-binding"/>
    <property type="match status" value="1"/>
</dbReference>
<evidence type="ECO:0000313" key="4">
    <source>
        <dbReference type="Proteomes" id="UP000618382"/>
    </source>
</evidence>
<dbReference type="InterPro" id="IPR000873">
    <property type="entry name" value="AMP-dep_synth/lig_dom"/>
</dbReference>
<evidence type="ECO:0000313" key="3">
    <source>
        <dbReference type="EMBL" id="GIG33593.1"/>
    </source>
</evidence>
<keyword evidence="4" id="KW-1185">Reference proteome</keyword>
<dbReference type="EMBL" id="BONN01000008">
    <property type="protein sequence ID" value="GIG33593.1"/>
    <property type="molecule type" value="Genomic_DNA"/>
</dbReference>
<feature type="compositionally biased region" description="Low complexity" evidence="1">
    <location>
        <begin position="1"/>
        <end position="17"/>
    </location>
</feature>
<dbReference type="Proteomes" id="UP000618382">
    <property type="component" value="Unassembled WGS sequence"/>
</dbReference>
<comment type="caution">
    <text evidence="3">The sequence shown here is derived from an EMBL/GenBank/DDBJ whole genome shotgun (WGS) entry which is preliminary data.</text>
</comment>
<feature type="region of interest" description="Disordered" evidence="1">
    <location>
        <begin position="491"/>
        <end position="513"/>
    </location>
</feature>
<name>A0ABQ4DCY0_9CELL</name>
<protein>
    <recommendedName>
        <fullName evidence="2">AMP-dependent synthetase/ligase domain-containing protein</fullName>
    </recommendedName>
</protein>
<feature type="compositionally biased region" description="Pro residues" evidence="1">
    <location>
        <begin position="24"/>
        <end position="33"/>
    </location>
</feature>
<dbReference type="InterPro" id="IPR042099">
    <property type="entry name" value="ANL_N_sf"/>
</dbReference>